<dbReference type="EMBL" id="LGPB01000103">
    <property type="protein sequence ID" value="KRG12019.1"/>
    <property type="molecule type" value="Genomic_DNA"/>
</dbReference>
<dbReference type="InterPro" id="IPR036188">
    <property type="entry name" value="FAD/NAD-bd_sf"/>
</dbReference>
<dbReference type="GO" id="GO:0005737">
    <property type="term" value="C:cytoplasm"/>
    <property type="evidence" value="ECO:0007669"/>
    <property type="project" value="UniProtKB-SubCell"/>
</dbReference>
<dbReference type="InterPro" id="IPR004572">
    <property type="entry name" value="Protoporphyrinogen_oxidase"/>
</dbReference>
<gene>
    <name evidence="13" type="ORF">ACA29_12805</name>
</gene>
<evidence type="ECO:0000313" key="13">
    <source>
        <dbReference type="EMBL" id="KRG12019.1"/>
    </source>
</evidence>
<evidence type="ECO:0000256" key="9">
    <source>
        <dbReference type="ARBA" id="ARBA00023002"/>
    </source>
</evidence>
<evidence type="ECO:0000313" key="14">
    <source>
        <dbReference type="Proteomes" id="UP000053881"/>
    </source>
</evidence>
<sequence>MKTVVIIGGGITGLSAAYSLHKWKKNSEANVRLILVEAEEALGGKIRTRTDHDFIMETGADSIVTRKLQELDWFEELDLKDDVVYNATGQSFIYVDGQLGAIPADSIFGIPATIESLAKSSLVSDAGKVEALKDFYLQDHTFSKNDSIGDFLRYYLGDEMVEKQISPVLSGVYSGKLEDLSISATLPYLLEYKEKYGSIMKGLEMNREKFKSNGDKKFLSFENGLGTLIDAMARALDNVEIFTSYQANQINRAGMRYRISFTNHEEVEADYIIAAIPASASQALFSETTIEQEFHSFKTSSLISVYMGYDLPDALLPEEGTGFITANNEELSCNACTWTSRKWLHTSLQGNLLVRLFYKSSHPSFATLKTLSEEELLKVAQEDIRKSLQITAAPVTFDITKWMENMPTYQIDHQQAVEEVEQVLATTYPGVKLAGCSYFGVGIPDCMNNGIETATYLIEQLEAEI</sequence>
<dbReference type="InterPro" id="IPR050464">
    <property type="entry name" value="Zeta_carotene_desat/Oxidored"/>
</dbReference>
<organism evidence="13 14">
    <name type="scientific">Lederbergia galactosidilytica</name>
    <dbReference type="NCBI Taxonomy" id="217031"/>
    <lineage>
        <taxon>Bacteria</taxon>
        <taxon>Bacillati</taxon>
        <taxon>Bacillota</taxon>
        <taxon>Bacilli</taxon>
        <taxon>Bacillales</taxon>
        <taxon>Bacillaceae</taxon>
        <taxon>Lederbergia</taxon>
    </lineage>
</organism>
<evidence type="ECO:0000256" key="6">
    <source>
        <dbReference type="ARBA" id="ARBA00019046"/>
    </source>
</evidence>
<evidence type="ECO:0000256" key="10">
    <source>
        <dbReference type="ARBA" id="ARBA00023133"/>
    </source>
</evidence>
<evidence type="ECO:0000259" key="12">
    <source>
        <dbReference type="Pfam" id="PF01593"/>
    </source>
</evidence>
<evidence type="ECO:0000256" key="4">
    <source>
        <dbReference type="ARBA" id="ARBA00008310"/>
    </source>
</evidence>
<dbReference type="Pfam" id="PF01593">
    <property type="entry name" value="Amino_oxidase"/>
    <property type="match status" value="1"/>
</dbReference>
<dbReference type="SUPFAM" id="SSF51905">
    <property type="entry name" value="FAD/NAD(P)-binding domain"/>
    <property type="match status" value="1"/>
</dbReference>
<dbReference type="Gene3D" id="3.90.660.20">
    <property type="entry name" value="Protoporphyrinogen oxidase, mitochondrial, domain 2"/>
    <property type="match status" value="1"/>
</dbReference>
<comment type="similarity">
    <text evidence="4 11">Belongs to the protoporphyrinogen/coproporphyrinogen oxidase family. Coproporphyrinogen III oxidase subfamily.</text>
</comment>
<dbReference type="SUPFAM" id="SSF54373">
    <property type="entry name" value="FAD-linked reductases, C-terminal domain"/>
    <property type="match status" value="1"/>
</dbReference>
<dbReference type="PANTHER" id="PTHR42923">
    <property type="entry name" value="PROTOPORPHYRINOGEN OXIDASE"/>
    <property type="match status" value="1"/>
</dbReference>
<comment type="catalytic activity">
    <reaction evidence="1">
        <text>coproporphyrinogen III + 3 O2 = coproporphyrin III + 3 H2O2</text>
        <dbReference type="Rhea" id="RHEA:43436"/>
        <dbReference type="ChEBI" id="CHEBI:15379"/>
        <dbReference type="ChEBI" id="CHEBI:16240"/>
        <dbReference type="ChEBI" id="CHEBI:57309"/>
        <dbReference type="ChEBI" id="CHEBI:131725"/>
        <dbReference type="EC" id="1.3.3.15"/>
    </reaction>
    <physiologicalReaction direction="left-to-right" evidence="1">
        <dbReference type="Rhea" id="RHEA:43437"/>
    </physiologicalReaction>
</comment>
<dbReference type="UniPathway" id="UPA00252"/>
<keyword evidence="7 11" id="KW-0285">Flavoprotein</keyword>
<feature type="domain" description="Amine oxidase" evidence="12">
    <location>
        <begin position="11"/>
        <end position="457"/>
    </location>
</feature>
<keyword evidence="10 11" id="KW-0350">Heme biosynthesis</keyword>
<proteinExistence type="inferred from homology"/>
<comment type="caution">
    <text evidence="13">The sequence shown here is derived from an EMBL/GenBank/DDBJ whole genome shotgun (WGS) entry which is preliminary data.</text>
</comment>
<keyword evidence="9 11" id="KW-0560">Oxidoreductase</keyword>
<dbReference type="Gene3D" id="1.10.3110.10">
    <property type="entry name" value="protoporphyrinogen ix oxidase, domain 3"/>
    <property type="match status" value="1"/>
</dbReference>
<dbReference type="AlphaFoldDB" id="A0A0Q9Y8S3"/>
<dbReference type="Gene3D" id="3.50.50.60">
    <property type="entry name" value="FAD/NAD(P)-binding domain"/>
    <property type="match status" value="1"/>
</dbReference>
<dbReference type="PANTHER" id="PTHR42923:SF3">
    <property type="entry name" value="PROTOPORPHYRINOGEN OXIDASE"/>
    <property type="match status" value="1"/>
</dbReference>
<evidence type="ECO:0000256" key="11">
    <source>
        <dbReference type="RuleBase" id="RU364052"/>
    </source>
</evidence>
<dbReference type="EC" id="1.3.3.15" evidence="5 11"/>
<comment type="pathway">
    <text evidence="3 11">Porphyrin-containing compound metabolism; protoheme biosynthesis.</text>
</comment>
<dbReference type="PATRIC" id="fig|217031.4.peg.4267"/>
<dbReference type="NCBIfam" id="TIGR00562">
    <property type="entry name" value="proto_IX_ox"/>
    <property type="match status" value="1"/>
</dbReference>
<comment type="function">
    <text evidence="11">Involved in coproporphyrin-dependent heme b biosynthesis. Catalyzes the oxidation of coproporphyrinogen III to coproporphyrin III.</text>
</comment>
<evidence type="ECO:0000256" key="5">
    <source>
        <dbReference type="ARBA" id="ARBA00012402"/>
    </source>
</evidence>
<evidence type="ECO:0000256" key="3">
    <source>
        <dbReference type="ARBA" id="ARBA00004744"/>
    </source>
</evidence>
<comment type="cofactor">
    <cofactor evidence="2 11">
        <name>FAD</name>
        <dbReference type="ChEBI" id="CHEBI:57692"/>
    </cofactor>
</comment>
<dbReference type="RefSeq" id="WP_057995068.1">
    <property type="nucleotide sequence ID" value="NZ_JAGGKH010000015.1"/>
</dbReference>
<evidence type="ECO:0000256" key="1">
    <source>
        <dbReference type="ARBA" id="ARBA00001755"/>
    </source>
</evidence>
<protein>
    <recommendedName>
        <fullName evidence="6 11">Coproporphyrinogen III oxidase</fullName>
        <ecNumber evidence="5 11">1.3.3.15</ecNumber>
    </recommendedName>
</protein>
<dbReference type="InterPro" id="IPR002937">
    <property type="entry name" value="Amino_oxidase"/>
</dbReference>
<dbReference type="GO" id="GO:0004729">
    <property type="term" value="F:oxygen-dependent protoporphyrinogen oxidase activity"/>
    <property type="evidence" value="ECO:0007669"/>
    <property type="project" value="UniProtKB-UniRule"/>
</dbReference>
<dbReference type="Proteomes" id="UP000053881">
    <property type="component" value="Unassembled WGS sequence"/>
</dbReference>
<evidence type="ECO:0000256" key="7">
    <source>
        <dbReference type="ARBA" id="ARBA00022630"/>
    </source>
</evidence>
<accession>A0A0Q9Y8S3</accession>
<dbReference type="GO" id="GO:0006783">
    <property type="term" value="P:heme biosynthetic process"/>
    <property type="evidence" value="ECO:0007669"/>
    <property type="project" value="UniProtKB-UniRule"/>
</dbReference>
<name>A0A0Q9Y8S3_9BACI</name>
<keyword evidence="8 11" id="KW-0274">FAD</keyword>
<comment type="subcellular location">
    <subcellularLocation>
        <location evidence="11">Cytoplasm</location>
    </subcellularLocation>
</comment>
<reference evidence="13 14" key="1">
    <citation type="submission" date="2015-06" db="EMBL/GenBank/DDBJ databases">
        <title>Genome sequencing project of Bacillus galactosidilyticus PL133.</title>
        <authorList>
            <person name="Gaiero J."/>
            <person name="Nicol R."/>
            <person name="Habash M."/>
        </authorList>
    </citation>
    <scope>NUCLEOTIDE SEQUENCE [LARGE SCALE GENOMIC DNA]</scope>
    <source>
        <strain evidence="13 14">PL133</strain>
    </source>
</reference>
<evidence type="ECO:0000256" key="8">
    <source>
        <dbReference type="ARBA" id="ARBA00022827"/>
    </source>
</evidence>
<keyword evidence="11" id="KW-0963">Cytoplasm</keyword>
<evidence type="ECO:0000256" key="2">
    <source>
        <dbReference type="ARBA" id="ARBA00001974"/>
    </source>
</evidence>